<gene>
    <name evidence="1" type="ORF">SAMN04487948_12034</name>
</gene>
<protein>
    <submittedName>
        <fullName evidence="1">Uncharacterized protein</fullName>
    </submittedName>
</protein>
<evidence type="ECO:0000313" key="2">
    <source>
        <dbReference type="Proteomes" id="UP000199126"/>
    </source>
</evidence>
<sequence>MTVSVDSSCVSRLRSVSLLDMYLAKEIVGKLQGARKVVEQSVEESIDDLLQSDTIPRRGEGDDSFDRWLGNWVECVEKQGEGPARLILGWEPESLDEACQILREGAASWSESTGKDMVEFAKEYSPVVDMEDGSRMEFDWWFDFAKMLPRCRSKYIPIG</sequence>
<proteinExistence type="predicted"/>
<accession>A0A1H8VWE2</accession>
<dbReference type="EMBL" id="FODV01000020">
    <property type="protein sequence ID" value="SEP19557.1"/>
    <property type="molecule type" value="Genomic_DNA"/>
</dbReference>
<dbReference type="Proteomes" id="UP000199126">
    <property type="component" value="Unassembled WGS sequence"/>
</dbReference>
<dbReference type="AlphaFoldDB" id="A0A1H8VWE2"/>
<organism evidence="1 2">
    <name type="scientific">Halogranum amylolyticum</name>
    <dbReference type="NCBI Taxonomy" id="660520"/>
    <lineage>
        <taxon>Archaea</taxon>
        <taxon>Methanobacteriati</taxon>
        <taxon>Methanobacteriota</taxon>
        <taxon>Stenosarchaea group</taxon>
        <taxon>Halobacteria</taxon>
        <taxon>Halobacteriales</taxon>
        <taxon>Haloferacaceae</taxon>
    </lineage>
</organism>
<keyword evidence="2" id="KW-1185">Reference proteome</keyword>
<evidence type="ECO:0000313" key="1">
    <source>
        <dbReference type="EMBL" id="SEP19557.1"/>
    </source>
</evidence>
<reference evidence="2" key="1">
    <citation type="submission" date="2016-10" db="EMBL/GenBank/DDBJ databases">
        <authorList>
            <person name="Varghese N."/>
            <person name="Submissions S."/>
        </authorList>
    </citation>
    <scope>NUCLEOTIDE SEQUENCE [LARGE SCALE GENOMIC DNA]</scope>
    <source>
        <strain evidence="2">CGMCC 1.10121</strain>
    </source>
</reference>
<name>A0A1H8VWE2_9EURY</name>